<proteinExistence type="predicted"/>
<dbReference type="OrthoDB" id="8907571at2"/>
<comment type="caution">
    <text evidence="2">The sequence shown here is derived from an EMBL/GenBank/DDBJ whole genome shotgun (WGS) entry which is preliminary data.</text>
</comment>
<dbReference type="Proteomes" id="UP000023268">
    <property type="component" value="Unassembled WGS sequence"/>
</dbReference>
<accession>A0A016XLP6</accession>
<dbReference type="STRING" id="1458275.AZ34_02690"/>
<dbReference type="eggNOG" id="ENOG50315UT">
    <property type="taxonomic scope" value="Bacteria"/>
</dbReference>
<evidence type="ECO:0000259" key="1">
    <source>
        <dbReference type="Pfam" id="PF13619"/>
    </source>
</evidence>
<name>A0A016XLP6_9BURK</name>
<evidence type="ECO:0000313" key="2">
    <source>
        <dbReference type="EMBL" id="EYC52766.1"/>
    </source>
</evidence>
<dbReference type="Pfam" id="PF13619">
    <property type="entry name" value="KTSC"/>
    <property type="match status" value="1"/>
</dbReference>
<reference evidence="2 3" key="1">
    <citation type="submission" date="2014-02" db="EMBL/GenBank/DDBJ databases">
        <title>Draft Genome of Hylemonella gracilis isolated from the Niagara River.</title>
        <authorList>
            <person name="Pawlowski D.R."/>
            <person name="Koudelka G.B."/>
        </authorList>
    </citation>
    <scope>NUCLEOTIDE SEQUENCE [LARGE SCALE GENOMIC DNA]</scope>
    <source>
        <strain evidence="2 3">Niagara R</strain>
    </source>
</reference>
<dbReference type="AlphaFoldDB" id="A0A016XLP6"/>
<evidence type="ECO:0000313" key="3">
    <source>
        <dbReference type="Proteomes" id="UP000023268"/>
    </source>
</evidence>
<dbReference type="EMBL" id="JEMG01000001">
    <property type="protein sequence ID" value="EYC52766.1"/>
    <property type="molecule type" value="Genomic_DNA"/>
</dbReference>
<protein>
    <recommendedName>
        <fullName evidence="1">KTSC domain-containing protein</fullName>
    </recommendedName>
</protein>
<feature type="domain" description="KTSC" evidence="1">
    <location>
        <begin position="8"/>
        <end position="64"/>
    </location>
</feature>
<dbReference type="InterPro" id="IPR025309">
    <property type="entry name" value="KTSC_dom"/>
</dbReference>
<sequence>MQSKTFTSGRFRRADYDETTQQLDLHRDDKTVLAYKQVPLEVFRRLCSAPNPTTYWEDRIAEEYPKGVPMVKVEGADDAARKFKDLFGSGE</sequence>
<gene>
    <name evidence="2" type="ORF">AZ34_02690</name>
</gene>
<dbReference type="RefSeq" id="WP_035604522.1">
    <property type="nucleotide sequence ID" value="NZ_JEMG01000001.1"/>
</dbReference>
<organism evidence="2 3">
    <name type="scientific">Hylemonella gracilis str. Niagara R</name>
    <dbReference type="NCBI Taxonomy" id="1458275"/>
    <lineage>
        <taxon>Bacteria</taxon>
        <taxon>Pseudomonadati</taxon>
        <taxon>Pseudomonadota</taxon>
        <taxon>Betaproteobacteria</taxon>
        <taxon>Burkholderiales</taxon>
        <taxon>Comamonadaceae</taxon>
        <taxon>Hylemonella</taxon>
    </lineage>
</organism>